<feature type="domain" description="DDE-1" evidence="1">
    <location>
        <begin position="4"/>
        <end position="125"/>
    </location>
</feature>
<dbReference type="Pfam" id="PF03184">
    <property type="entry name" value="DDE_1"/>
    <property type="match status" value="1"/>
</dbReference>
<protein>
    <submittedName>
        <fullName evidence="2">Tigger transposable element-derived protein 6</fullName>
    </submittedName>
</protein>
<dbReference type="EMBL" id="BGPR01000022">
    <property type="protein sequence ID" value="GBL80488.1"/>
    <property type="molecule type" value="Genomic_DNA"/>
</dbReference>
<sequence length="134" mass="15490">MPQTKKSWMARRIFENYLRKLDRQMRSQKRKILLFVDQCTAHIVDLKLQNIRVEFFPANCTSKAQSCDLGILRSFKVHYRNQLLKNTLLSIESGGKKKSVNVLEALHMISSAWERVGSKCISSSFVKGGFPEVR</sequence>
<evidence type="ECO:0000313" key="2">
    <source>
        <dbReference type="EMBL" id="GBL80488.1"/>
    </source>
</evidence>
<dbReference type="GO" id="GO:0003677">
    <property type="term" value="F:DNA binding"/>
    <property type="evidence" value="ECO:0007669"/>
    <property type="project" value="TreeGrafter"/>
</dbReference>
<dbReference type="GO" id="GO:0005634">
    <property type="term" value="C:nucleus"/>
    <property type="evidence" value="ECO:0007669"/>
    <property type="project" value="TreeGrafter"/>
</dbReference>
<reference evidence="2 3" key="1">
    <citation type="journal article" date="2019" name="Sci. Rep.">
        <title>Orb-weaving spider Araneus ventricosus genome elucidates the spidroin gene catalogue.</title>
        <authorList>
            <person name="Kono N."/>
            <person name="Nakamura H."/>
            <person name="Ohtoshi R."/>
            <person name="Moran D.A.P."/>
            <person name="Shinohara A."/>
            <person name="Yoshida Y."/>
            <person name="Fujiwara M."/>
            <person name="Mori M."/>
            <person name="Tomita M."/>
            <person name="Arakawa K."/>
        </authorList>
    </citation>
    <scope>NUCLEOTIDE SEQUENCE [LARGE SCALE GENOMIC DNA]</scope>
</reference>
<dbReference type="Proteomes" id="UP000499080">
    <property type="component" value="Unassembled WGS sequence"/>
</dbReference>
<name>A0A4Y2AL59_ARAVE</name>
<accession>A0A4Y2AL59</accession>
<proteinExistence type="predicted"/>
<dbReference type="PANTHER" id="PTHR19303:SF73">
    <property type="entry name" value="PROTEIN PDC2"/>
    <property type="match status" value="1"/>
</dbReference>
<dbReference type="InterPro" id="IPR004875">
    <property type="entry name" value="DDE_SF_endonuclease_dom"/>
</dbReference>
<comment type="caution">
    <text evidence="2">The sequence shown here is derived from an EMBL/GenBank/DDBJ whole genome shotgun (WGS) entry which is preliminary data.</text>
</comment>
<evidence type="ECO:0000259" key="1">
    <source>
        <dbReference type="Pfam" id="PF03184"/>
    </source>
</evidence>
<evidence type="ECO:0000313" key="3">
    <source>
        <dbReference type="Proteomes" id="UP000499080"/>
    </source>
</evidence>
<organism evidence="2 3">
    <name type="scientific">Araneus ventricosus</name>
    <name type="common">Orbweaver spider</name>
    <name type="synonym">Epeira ventricosa</name>
    <dbReference type="NCBI Taxonomy" id="182803"/>
    <lineage>
        <taxon>Eukaryota</taxon>
        <taxon>Metazoa</taxon>
        <taxon>Ecdysozoa</taxon>
        <taxon>Arthropoda</taxon>
        <taxon>Chelicerata</taxon>
        <taxon>Arachnida</taxon>
        <taxon>Araneae</taxon>
        <taxon>Araneomorphae</taxon>
        <taxon>Entelegynae</taxon>
        <taxon>Araneoidea</taxon>
        <taxon>Araneidae</taxon>
        <taxon>Araneus</taxon>
    </lineage>
</organism>
<dbReference type="AlphaFoldDB" id="A0A4Y2AL59"/>
<gene>
    <name evidence="2" type="primary">TIGD6_258</name>
    <name evidence="2" type="ORF">AVEN_225196_1</name>
</gene>
<dbReference type="InterPro" id="IPR050863">
    <property type="entry name" value="CenT-Element_Derived"/>
</dbReference>
<dbReference type="OrthoDB" id="6436717at2759"/>
<keyword evidence="3" id="KW-1185">Reference proteome</keyword>
<dbReference type="PANTHER" id="PTHR19303">
    <property type="entry name" value="TRANSPOSON"/>
    <property type="match status" value="1"/>
</dbReference>